<gene>
    <name evidence="8" type="ORF">UFOPK3772_02468</name>
</gene>
<sequence length="249" mass="26908">MRANALRRLGTCVVASALMSTGVLGLAVAGASNSSADEPAPTPSATAPAPASFPLRPGDEGPLIKVLHERLAWLGYPISGSEAARDTYGPSTSRALASLQKKFWLPNDRYVTRKTWDRLRTLAGPVGELPEACTSEDSICISTQQKLVRWIVNGKVAMSADARFGLPQAATARGTFTVTRKSRDHVSSLYGTAMPFSLFFHGGQAVHYSAYFKRDGYYGASHGCVNLRDLKKAEWLFNSAKVGDRVHVY</sequence>
<dbReference type="Pfam" id="PF03734">
    <property type="entry name" value="YkuD"/>
    <property type="match status" value="1"/>
</dbReference>
<evidence type="ECO:0000256" key="4">
    <source>
        <dbReference type="ARBA" id="ARBA00022984"/>
    </source>
</evidence>
<organism evidence="8">
    <name type="scientific">freshwater metagenome</name>
    <dbReference type="NCBI Taxonomy" id="449393"/>
    <lineage>
        <taxon>unclassified sequences</taxon>
        <taxon>metagenomes</taxon>
        <taxon>ecological metagenomes</taxon>
    </lineage>
</organism>
<evidence type="ECO:0000256" key="6">
    <source>
        <dbReference type="SAM" id="MobiDB-lite"/>
    </source>
</evidence>
<keyword evidence="5" id="KW-0961">Cell wall biogenesis/degradation</keyword>
<dbReference type="InterPro" id="IPR038063">
    <property type="entry name" value="Transpep_catalytic_dom"/>
</dbReference>
<dbReference type="InterPro" id="IPR050979">
    <property type="entry name" value="LD-transpeptidase"/>
</dbReference>
<dbReference type="GO" id="GO:0005576">
    <property type="term" value="C:extracellular region"/>
    <property type="evidence" value="ECO:0007669"/>
    <property type="project" value="TreeGrafter"/>
</dbReference>
<evidence type="ECO:0000313" key="8">
    <source>
        <dbReference type="EMBL" id="CAB4964139.1"/>
    </source>
</evidence>
<dbReference type="InterPro" id="IPR036366">
    <property type="entry name" value="PGBDSf"/>
</dbReference>
<dbReference type="EMBL" id="CAFBNE010000095">
    <property type="protein sequence ID" value="CAB4964139.1"/>
    <property type="molecule type" value="Genomic_DNA"/>
</dbReference>
<evidence type="ECO:0000256" key="2">
    <source>
        <dbReference type="ARBA" id="ARBA00022679"/>
    </source>
</evidence>
<reference evidence="8" key="1">
    <citation type="submission" date="2020-05" db="EMBL/GenBank/DDBJ databases">
        <authorList>
            <person name="Chiriac C."/>
            <person name="Salcher M."/>
            <person name="Ghai R."/>
            <person name="Kavagutti S V."/>
        </authorList>
    </citation>
    <scope>NUCLEOTIDE SEQUENCE</scope>
</reference>
<protein>
    <submittedName>
        <fullName evidence="8">Unannotated protein</fullName>
    </submittedName>
</protein>
<dbReference type="PROSITE" id="PS52029">
    <property type="entry name" value="LD_TPASE"/>
    <property type="match status" value="1"/>
</dbReference>
<dbReference type="PANTHER" id="PTHR30582:SF33">
    <property type="entry name" value="EXPORTED PROTEIN"/>
    <property type="match status" value="1"/>
</dbReference>
<dbReference type="GO" id="GO:0018104">
    <property type="term" value="P:peptidoglycan-protein cross-linking"/>
    <property type="evidence" value="ECO:0007669"/>
    <property type="project" value="TreeGrafter"/>
</dbReference>
<dbReference type="GO" id="GO:0071972">
    <property type="term" value="F:peptidoglycan L,D-transpeptidase activity"/>
    <property type="evidence" value="ECO:0007669"/>
    <property type="project" value="TreeGrafter"/>
</dbReference>
<dbReference type="GO" id="GO:0016740">
    <property type="term" value="F:transferase activity"/>
    <property type="evidence" value="ECO:0007669"/>
    <property type="project" value="UniProtKB-KW"/>
</dbReference>
<keyword evidence="4" id="KW-0573">Peptidoglycan synthesis</keyword>
<feature type="domain" description="L,D-TPase catalytic" evidence="7">
    <location>
        <begin position="137"/>
        <end position="249"/>
    </location>
</feature>
<comment type="pathway">
    <text evidence="1">Cell wall biogenesis; peptidoglycan biosynthesis.</text>
</comment>
<accession>A0A6J7LDK0</accession>
<feature type="compositionally biased region" description="Low complexity" evidence="6">
    <location>
        <begin position="43"/>
        <end position="52"/>
    </location>
</feature>
<dbReference type="Gene3D" id="1.10.101.10">
    <property type="entry name" value="PGBD-like superfamily/PGBD"/>
    <property type="match status" value="1"/>
</dbReference>
<dbReference type="UniPathway" id="UPA00219"/>
<dbReference type="Pfam" id="PF01471">
    <property type="entry name" value="PG_binding_1"/>
    <property type="match status" value="1"/>
</dbReference>
<dbReference type="Gene3D" id="2.40.440.10">
    <property type="entry name" value="L,D-transpeptidase catalytic domain-like"/>
    <property type="match status" value="1"/>
</dbReference>
<dbReference type="PANTHER" id="PTHR30582">
    <property type="entry name" value="L,D-TRANSPEPTIDASE"/>
    <property type="match status" value="1"/>
</dbReference>
<dbReference type="InterPro" id="IPR036365">
    <property type="entry name" value="PGBD-like_sf"/>
</dbReference>
<feature type="region of interest" description="Disordered" evidence="6">
    <location>
        <begin position="32"/>
        <end position="54"/>
    </location>
</feature>
<dbReference type="InterPro" id="IPR002477">
    <property type="entry name" value="Peptidoglycan-bd-like"/>
</dbReference>
<dbReference type="AlphaFoldDB" id="A0A6J7LDK0"/>
<dbReference type="InterPro" id="IPR005490">
    <property type="entry name" value="LD_TPept_cat_dom"/>
</dbReference>
<keyword evidence="2" id="KW-0808">Transferase</keyword>
<evidence type="ECO:0000256" key="1">
    <source>
        <dbReference type="ARBA" id="ARBA00004752"/>
    </source>
</evidence>
<dbReference type="GO" id="GO:0008360">
    <property type="term" value="P:regulation of cell shape"/>
    <property type="evidence" value="ECO:0007669"/>
    <property type="project" value="UniProtKB-KW"/>
</dbReference>
<name>A0A6J7LDK0_9ZZZZ</name>
<dbReference type="GO" id="GO:0071555">
    <property type="term" value="P:cell wall organization"/>
    <property type="evidence" value="ECO:0007669"/>
    <property type="project" value="UniProtKB-KW"/>
</dbReference>
<evidence type="ECO:0000256" key="5">
    <source>
        <dbReference type="ARBA" id="ARBA00023316"/>
    </source>
</evidence>
<evidence type="ECO:0000256" key="3">
    <source>
        <dbReference type="ARBA" id="ARBA00022960"/>
    </source>
</evidence>
<keyword evidence="3" id="KW-0133">Cell shape</keyword>
<evidence type="ECO:0000259" key="7">
    <source>
        <dbReference type="PROSITE" id="PS52029"/>
    </source>
</evidence>
<dbReference type="SUPFAM" id="SSF141523">
    <property type="entry name" value="L,D-transpeptidase catalytic domain-like"/>
    <property type="match status" value="1"/>
</dbReference>
<dbReference type="CDD" id="cd16913">
    <property type="entry name" value="YkuD_like"/>
    <property type="match status" value="1"/>
</dbReference>
<proteinExistence type="predicted"/>
<dbReference type="SUPFAM" id="SSF47090">
    <property type="entry name" value="PGBD-like"/>
    <property type="match status" value="1"/>
</dbReference>